<dbReference type="AlphaFoldDB" id="A0A8T4IGF4"/>
<keyword evidence="3" id="KW-1185">Reference proteome</keyword>
<sequence length="140" mass="15298">MTSVRPFHLAFPVHDLAAARQFYGGILGCREGRSADRWIDFDLFGHQIVAHLDEAARAGGASNPVDGHDVPVPHFGVVLTMPDWEALADRVRDAGIAFGIEPHVRFKGQPGEQATMFFFDPSGNALEFKAFADDAMLFAT</sequence>
<evidence type="ECO:0000313" key="3">
    <source>
        <dbReference type="Proteomes" id="UP000676996"/>
    </source>
</evidence>
<dbReference type="PROSITE" id="PS51819">
    <property type="entry name" value="VOC"/>
    <property type="match status" value="1"/>
</dbReference>
<protein>
    <submittedName>
        <fullName evidence="2">VOC family protein</fullName>
    </submittedName>
</protein>
<dbReference type="CDD" id="cd08357">
    <property type="entry name" value="VOC_like"/>
    <property type="match status" value="1"/>
</dbReference>
<dbReference type="Gene3D" id="3.10.180.10">
    <property type="entry name" value="2,3-Dihydroxybiphenyl 1,2-Dioxygenase, domain 1"/>
    <property type="match status" value="1"/>
</dbReference>
<evidence type="ECO:0000313" key="2">
    <source>
        <dbReference type="EMBL" id="MBR0553561.1"/>
    </source>
</evidence>
<dbReference type="RefSeq" id="WP_284054806.1">
    <property type="nucleotide sequence ID" value="NZ_JAGRQC010000004.1"/>
</dbReference>
<name>A0A8T4IGF4_9SPHN</name>
<dbReference type="Pfam" id="PF00903">
    <property type="entry name" value="Glyoxalase"/>
    <property type="match status" value="1"/>
</dbReference>
<gene>
    <name evidence="2" type="ORF">J7S20_13710</name>
</gene>
<accession>A0A8T4IGF4</accession>
<reference evidence="2" key="1">
    <citation type="submission" date="2021-04" db="EMBL/GenBank/DDBJ databases">
        <title>Ouciella asimina sp. nov., isolated from the surface seawater in the hydrothermal field of Okinawa Trough.</title>
        <authorList>
            <person name="Shuang W."/>
        </authorList>
    </citation>
    <scope>NUCLEOTIDE SEQUENCE</scope>
    <source>
        <strain evidence="2">LXI357</strain>
    </source>
</reference>
<feature type="domain" description="VOC" evidence="1">
    <location>
        <begin position="5"/>
        <end position="131"/>
    </location>
</feature>
<evidence type="ECO:0000259" key="1">
    <source>
        <dbReference type="PROSITE" id="PS51819"/>
    </source>
</evidence>
<dbReference type="InterPro" id="IPR029068">
    <property type="entry name" value="Glyas_Bleomycin-R_OHBP_Dase"/>
</dbReference>
<dbReference type="InterPro" id="IPR037523">
    <property type="entry name" value="VOC_core"/>
</dbReference>
<dbReference type="PANTHER" id="PTHR39434">
    <property type="match status" value="1"/>
</dbReference>
<proteinExistence type="predicted"/>
<dbReference type="InterPro" id="IPR004360">
    <property type="entry name" value="Glyas_Fos-R_dOase_dom"/>
</dbReference>
<dbReference type="SUPFAM" id="SSF54593">
    <property type="entry name" value="Glyoxalase/Bleomycin resistance protein/Dihydroxybiphenyl dioxygenase"/>
    <property type="match status" value="1"/>
</dbReference>
<dbReference type="PANTHER" id="PTHR39434:SF1">
    <property type="entry name" value="VOC DOMAIN-CONTAINING PROTEIN"/>
    <property type="match status" value="1"/>
</dbReference>
<organism evidence="2 3">
    <name type="scientific">Stakelama marina</name>
    <dbReference type="NCBI Taxonomy" id="2826939"/>
    <lineage>
        <taxon>Bacteria</taxon>
        <taxon>Pseudomonadati</taxon>
        <taxon>Pseudomonadota</taxon>
        <taxon>Alphaproteobacteria</taxon>
        <taxon>Sphingomonadales</taxon>
        <taxon>Sphingomonadaceae</taxon>
        <taxon>Stakelama</taxon>
    </lineage>
</organism>
<comment type="caution">
    <text evidence="2">The sequence shown here is derived from an EMBL/GenBank/DDBJ whole genome shotgun (WGS) entry which is preliminary data.</text>
</comment>
<dbReference type="Proteomes" id="UP000676996">
    <property type="component" value="Unassembled WGS sequence"/>
</dbReference>
<dbReference type="EMBL" id="JAGRQC010000004">
    <property type="protein sequence ID" value="MBR0553561.1"/>
    <property type="molecule type" value="Genomic_DNA"/>
</dbReference>